<keyword evidence="6" id="KW-0479">Metal-binding</keyword>
<accession>A0ABU3TS14</accession>
<evidence type="ECO:0000256" key="6">
    <source>
        <dbReference type="ARBA" id="ARBA00022723"/>
    </source>
</evidence>
<evidence type="ECO:0000256" key="9">
    <source>
        <dbReference type="ARBA" id="ARBA00031306"/>
    </source>
</evidence>
<dbReference type="InterPro" id="IPR003374">
    <property type="entry name" value="ApbE-like_sf"/>
</dbReference>
<keyword evidence="5" id="KW-0808">Transferase</keyword>
<evidence type="ECO:0000256" key="2">
    <source>
        <dbReference type="ARBA" id="ARBA00011955"/>
    </source>
</evidence>
<evidence type="ECO:0000256" key="8">
    <source>
        <dbReference type="ARBA" id="ARBA00022842"/>
    </source>
</evidence>
<keyword evidence="12" id="KW-1185">Reference proteome</keyword>
<evidence type="ECO:0000256" key="1">
    <source>
        <dbReference type="ARBA" id="ARBA00001946"/>
    </source>
</evidence>
<sequence length="458" mass="49301">MNPIAFSLAAMSAAVPNQSGVLAAHFENILGTSLDVKILANSFELAEKAEAKVLSEFRRLQAILGSGENHEFGKWQQSKGEAISVSSELHTVLGLFDTWSEATKGALNAAAEEIRINGFSAKVNQAQWELGDAAATRLSDAELRLHTFTKGYIMEQVADAVMAAAGVRGIMLNVGGDILSKGDLHEAVRVSDPLSDAENGSSLSTVSIQNQAIATSGTSRRGAHILDPRTGELASGSISATVIHPDAVTAGALATAFNVLSVDESKALAAEYPGTEYLIVDNSGELVMSENWSGQSVSMDSPIEMVHVKDKLWTAGQELLINVELANLGGGARRPYVAIWIEDEQHKAVRRLALWYRKPRWLPDLRSFSDAQRETPIDLMSIASATRSAGNYSLIWDGKNDQGEYVVQGNYTVYIEAAREHGSYQLMKQTMKFDGKAKSQALAGNEEVSGASLVYKTK</sequence>
<keyword evidence="4" id="KW-0285">Flavoprotein</keyword>
<dbReference type="RefSeq" id="WP_315574663.1">
    <property type="nucleotide sequence ID" value="NZ_JARDXH010000001.1"/>
</dbReference>
<comment type="cofactor">
    <cofactor evidence="1">
        <name>Mg(2+)</name>
        <dbReference type="ChEBI" id="CHEBI:18420"/>
    </cofactor>
</comment>
<keyword evidence="7" id="KW-0274">FAD</keyword>
<organism evidence="11 12">
    <name type="scientific">Aquirufa regiilacus</name>
    <dbReference type="NCBI Taxonomy" id="3024868"/>
    <lineage>
        <taxon>Bacteria</taxon>
        <taxon>Pseudomonadati</taxon>
        <taxon>Bacteroidota</taxon>
        <taxon>Cytophagia</taxon>
        <taxon>Cytophagales</taxon>
        <taxon>Flectobacillaceae</taxon>
        <taxon>Aquirufa</taxon>
    </lineage>
</organism>
<proteinExistence type="predicted"/>
<reference evidence="11 12" key="1">
    <citation type="submission" date="2023-09" db="EMBL/GenBank/DDBJ databases">
        <title>Aquirufa genomes.</title>
        <authorList>
            <person name="Pitt A."/>
        </authorList>
    </citation>
    <scope>NUCLEOTIDE SEQUENCE [LARGE SCALE GENOMIC DNA]</scope>
    <source>
        <strain evidence="11 12">LEOWEIH-7C</strain>
    </source>
</reference>
<evidence type="ECO:0000256" key="3">
    <source>
        <dbReference type="ARBA" id="ARBA00016337"/>
    </source>
</evidence>
<evidence type="ECO:0000256" key="7">
    <source>
        <dbReference type="ARBA" id="ARBA00022827"/>
    </source>
</evidence>
<dbReference type="PANTHER" id="PTHR30040">
    <property type="entry name" value="THIAMINE BIOSYNTHESIS LIPOPROTEIN APBE"/>
    <property type="match status" value="1"/>
</dbReference>
<dbReference type="PANTHER" id="PTHR30040:SF2">
    <property type="entry name" value="FAD:PROTEIN FMN TRANSFERASE"/>
    <property type="match status" value="1"/>
</dbReference>
<name>A0ABU3TS14_9BACT</name>
<protein>
    <recommendedName>
        <fullName evidence="3">FAD:protein FMN transferase</fullName>
        <ecNumber evidence="2">2.7.1.180</ecNumber>
    </recommendedName>
    <alternativeName>
        <fullName evidence="9">Flavin transferase</fullName>
    </alternativeName>
</protein>
<dbReference type="EMBL" id="JAVNWW010000002">
    <property type="protein sequence ID" value="MDU0808657.1"/>
    <property type="molecule type" value="Genomic_DNA"/>
</dbReference>
<evidence type="ECO:0000313" key="11">
    <source>
        <dbReference type="EMBL" id="MDU0808657.1"/>
    </source>
</evidence>
<dbReference type="Pfam" id="PF10029">
    <property type="entry name" value="DUF2271"/>
    <property type="match status" value="1"/>
</dbReference>
<dbReference type="Pfam" id="PF02424">
    <property type="entry name" value="ApbE"/>
    <property type="match status" value="1"/>
</dbReference>
<comment type="catalytic activity">
    <reaction evidence="10">
        <text>L-threonyl-[protein] + FAD = FMN-L-threonyl-[protein] + AMP + H(+)</text>
        <dbReference type="Rhea" id="RHEA:36847"/>
        <dbReference type="Rhea" id="RHEA-COMP:11060"/>
        <dbReference type="Rhea" id="RHEA-COMP:11061"/>
        <dbReference type="ChEBI" id="CHEBI:15378"/>
        <dbReference type="ChEBI" id="CHEBI:30013"/>
        <dbReference type="ChEBI" id="CHEBI:57692"/>
        <dbReference type="ChEBI" id="CHEBI:74257"/>
        <dbReference type="ChEBI" id="CHEBI:456215"/>
        <dbReference type="EC" id="2.7.1.180"/>
    </reaction>
</comment>
<dbReference type="Proteomes" id="UP001249959">
    <property type="component" value="Unassembled WGS sequence"/>
</dbReference>
<keyword evidence="8" id="KW-0460">Magnesium</keyword>
<evidence type="ECO:0000256" key="5">
    <source>
        <dbReference type="ARBA" id="ARBA00022679"/>
    </source>
</evidence>
<dbReference type="SUPFAM" id="SSF143631">
    <property type="entry name" value="ApbE-like"/>
    <property type="match status" value="1"/>
</dbReference>
<dbReference type="Gene3D" id="3.10.520.10">
    <property type="entry name" value="ApbE-like domains"/>
    <property type="match status" value="1"/>
</dbReference>
<gene>
    <name evidence="11" type="ORF">PQG45_06395</name>
</gene>
<dbReference type="InterPro" id="IPR014469">
    <property type="entry name" value="DUF2271"/>
</dbReference>
<evidence type="ECO:0000256" key="10">
    <source>
        <dbReference type="ARBA" id="ARBA00048540"/>
    </source>
</evidence>
<dbReference type="InterPro" id="IPR024932">
    <property type="entry name" value="ApbE"/>
</dbReference>
<dbReference type="EC" id="2.7.1.180" evidence="2"/>
<dbReference type="Gene3D" id="2.60.40.4070">
    <property type="match status" value="1"/>
</dbReference>
<comment type="caution">
    <text evidence="11">The sequence shown here is derived from an EMBL/GenBank/DDBJ whole genome shotgun (WGS) entry which is preliminary data.</text>
</comment>
<evidence type="ECO:0000256" key="4">
    <source>
        <dbReference type="ARBA" id="ARBA00022630"/>
    </source>
</evidence>
<evidence type="ECO:0000313" key="12">
    <source>
        <dbReference type="Proteomes" id="UP001249959"/>
    </source>
</evidence>